<protein>
    <recommendedName>
        <fullName evidence="6">S-protein homolog</fullName>
    </recommendedName>
</protein>
<dbReference type="InterPro" id="IPR010264">
    <property type="entry name" value="Self-incomp_S1"/>
</dbReference>
<evidence type="ECO:0000256" key="4">
    <source>
        <dbReference type="ARBA" id="ARBA00022525"/>
    </source>
</evidence>
<gene>
    <name evidence="7" type="ORF">RND81_01G033200</name>
</gene>
<evidence type="ECO:0000256" key="5">
    <source>
        <dbReference type="ARBA" id="ARBA00022729"/>
    </source>
</evidence>
<evidence type="ECO:0000256" key="6">
    <source>
        <dbReference type="RuleBase" id="RU367044"/>
    </source>
</evidence>
<dbReference type="Pfam" id="PF05938">
    <property type="entry name" value="Self-incomp_S1"/>
    <property type="match status" value="1"/>
</dbReference>
<evidence type="ECO:0000256" key="2">
    <source>
        <dbReference type="ARBA" id="ARBA00005581"/>
    </source>
</evidence>
<proteinExistence type="inferred from homology"/>
<name>A0AAW1N5G7_SAPOF</name>
<dbReference type="Proteomes" id="UP001443914">
    <property type="component" value="Unassembled WGS sequence"/>
</dbReference>
<dbReference type="PANTHER" id="PTHR31232">
    <property type="match status" value="1"/>
</dbReference>
<evidence type="ECO:0000256" key="1">
    <source>
        <dbReference type="ARBA" id="ARBA00004613"/>
    </source>
</evidence>
<comment type="caution">
    <text evidence="7">The sequence shown here is derived from an EMBL/GenBank/DDBJ whole genome shotgun (WGS) entry which is preliminary data.</text>
</comment>
<accession>A0AAW1N5G7</accession>
<keyword evidence="3 6" id="KW-0713">Self-incompatibility</keyword>
<dbReference type="AlphaFoldDB" id="A0AAW1N5G7"/>
<comment type="subcellular location">
    <subcellularLocation>
        <location evidence="1 6">Secreted</location>
    </subcellularLocation>
</comment>
<organism evidence="7 8">
    <name type="scientific">Saponaria officinalis</name>
    <name type="common">Common soapwort</name>
    <name type="synonym">Lychnis saponaria</name>
    <dbReference type="NCBI Taxonomy" id="3572"/>
    <lineage>
        <taxon>Eukaryota</taxon>
        <taxon>Viridiplantae</taxon>
        <taxon>Streptophyta</taxon>
        <taxon>Embryophyta</taxon>
        <taxon>Tracheophyta</taxon>
        <taxon>Spermatophyta</taxon>
        <taxon>Magnoliopsida</taxon>
        <taxon>eudicotyledons</taxon>
        <taxon>Gunneridae</taxon>
        <taxon>Pentapetalae</taxon>
        <taxon>Caryophyllales</taxon>
        <taxon>Caryophyllaceae</taxon>
        <taxon>Caryophylleae</taxon>
        <taxon>Saponaria</taxon>
    </lineage>
</organism>
<dbReference type="PANTHER" id="PTHR31232:SF155">
    <property type="entry name" value="PLANT SELF-INCOMPATIBILITY PROTEIN S1 FAMILY"/>
    <property type="match status" value="1"/>
</dbReference>
<dbReference type="GO" id="GO:0005576">
    <property type="term" value="C:extracellular region"/>
    <property type="evidence" value="ECO:0007669"/>
    <property type="project" value="UniProtKB-SubCell"/>
</dbReference>
<keyword evidence="4 6" id="KW-0964">Secreted</keyword>
<sequence length="152" mass="17354">MGSNNTNIFTLLCFVAILCSLISCINGIPFLWDKWTLHVKNGIQNSPNQLYVHCKSKNDDFGEHYLSYNQEVHWKFGTSIFGKLTHFTCDLKWGDKGRSFDAFVDGVETNACDRTSSAYWFACEDGIYFSCKDETGKKRCAWDPNVECDGPY</sequence>
<evidence type="ECO:0000256" key="3">
    <source>
        <dbReference type="ARBA" id="ARBA00022471"/>
    </source>
</evidence>
<evidence type="ECO:0000313" key="8">
    <source>
        <dbReference type="Proteomes" id="UP001443914"/>
    </source>
</evidence>
<feature type="signal peptide" evidence="6">
    <location>
        <begin position="1"/>
        <end position="27"/>
    </location>
</feature>
<evidence type="ECO:0000313" key="7">
    <source>
        <dbReference type="EMBL" id="KAK9755544.1"/>
    </source>
</evidence>
<feature type="chain" id="PRO_5043086573" description="S-protein homolog" evidence="6">
    <location>
        <begin position="28"/>
        <end position="152"/>
    </location>
</feature>
<dbReference type="EMBL" id="JBDFQZ010000001">
    <property type="protein sequence ID" value="KAK9755544.1"/>
    <property type="molecule type" value="Genomic_DNA"/>
</dbReference>
<keyword evidence="5 6" id="KW-0732">Signal</keyword>
<keyword evidence="8" id="KW-1185">Reference proteome</keyword>
<dbReference type="GO" id="GO:0060320">
    <property type="term" value="P:rejection of self pollen"/>
    <property type="evidence" value="ECO:0007669"/>
    <property type="project" value="UniProtKB-KW"/>
</dbReference>
<comment type="similarity">
    <text evidence="2 6">Belongs to the plant self-incompatibility (S1) protein family.</text>
</comment>
<reference evidence="7" key="1">
    <citation type="submission" date="2024-03" db="EMBL/GenBank/DDBJ databases">
        <title>WGS assembly of Saponaria officinalis var. Norfolk2.</title>
        <authorList>
            <person name="Jenkins J."/>
            <person name="Shu S."/>
            <person name="Grimwood J."/>
            <person name="Barry K."/>
            <person name="Goodstein D."/>
            <person name="Schmutz J."/>
            <person name="Leebens-Mack J."/>
            <person name="Osbourn A."/>
        </authorList>
    </citation>
    <scope>NUCLEOTIDE SEQUENCE [LARGE SCALE GENOMIC DNA]</scope>
    <source>
        <strain evidence="7">JIC</strain>
    </source>
</reference>